<evidence type="ECO:0000313" key="3">
    <source>
        <dbReference type="EMBL" id="GGF03966.1"/>
    </source>
</evidence>
<dbReference type="Pfam" id="PF01676">
    <property type="entry name" value="Metalloenzyme"/>
    <property type="match status" value="1"/>
</dbReference>
<dbReference type="AlphaFoldDB" id="A0A1M6TQ61"/>
<reference evidence="3" key="5">
    <citation type="submission" date="2024-05" db="EMBL/GenBank/DDBJ databases">
        <authorList>
            <person name="Sun Q."/>
            <person name="Zhou Y."/>
        </authorList>
    </citation>
    <scope>NUCLEOTIDE SEQUENCE</scope>
    <source>
        <strain evidence="3">CGMCC 1.12707</strain>
    </source>
</reference>
<protein>
    <submittedName>
        <fullName evidence="4">Metalloenzyme superfamily protein</fullName>
    </submittedName>
</protein>
<evidence type="ECO:0000313" key="4">
    <source>
        <dbReference type="EMBL" id="SHK59077.1"/>
    </source>
</evidence>
<dbReference type="SUPFAM" id="SSF53649">
    <property type="entry name" value="Alkaline phosphatase-like"/>
    <property type="match status" value="1"/>
</dbReference>
<feature type="domain" description="Metalloenzyme" evidence="2">
    <location>
        <begin position="216"/>
        <end position="284"/>
    </location>
</feature>
<reference evidence="6" key="4">
    <citation type="journal article" date="2019" name="Int. J. Syst. Evol. Microbiol.">
        <title>The Global Catalogue of Microorganisms (GCM) 10K type strain sequencing project: providing services to taxonomists for standard genome sequencing and annotation.</title>
        <authorList>
            <consortium name="The Broad Institute Genomics Platform"/>
            <consortium name="The Broad Institute Genome Sequencing Center for Infectious Disease"/>
            <person name="Wu L."/>
            <person name="Ma J."/>
        </authorList>
    </citation>
    <scope>NUCLEOTIDE SEQUENCE [LARGE SCALE GENOMIC DNA]</scope>
    <source>
        <strain evidence="6">CGMCC 1.12707</strain>
    </source>
</reference>
<dbReference type="OrthoDB" id="9791578at2"/>
<dbReference type="RefSeq" id="WP_072929332.1">
    <property type="nucleotide sequence ID" value="NZ_BMFL01000014.1"/>
</dbReference>
<dbReference type="GO" id="GO:0003824">
    <property type="term" value="F:catalytic activity"/>
    <property type="evidence" value="ECO:0007669"/>
    <property type="project" value="InterPro"/>
</dbReference>
<feature type="chain" id="PRO_5012455122" evidence="1">
    <location>
        <begin position="22"/>
        <end position="350"/>
    </location>
</feature>
<feature type="signal peptide" evidence="1">
    <location>
        <begin position="1"/>
        <end position="21"/>
    </location>
</feature>
<accession>A0A1M6TQ61</accession>
<dbReference type="InterPro" id="IPR017850">
    <property type="entry name" value="Alkaline_phosphatase_core_sf"/>
</dbReference>
<evidence type="ECO:0000313" key="6">
    <source>
        <dbReference type="Proteomes" id="UP000650994"/>
    </source>
</evidence>
<dbReference type="EMBL" id="FRBH01000002">
    <property type="protein sequence ID" value="SHK59077.1"/>
    <property type="molecule type" value="Genomic_DNA"/>
</dbReference>
<dbReference type="InterPro" id="IPR006124">
    <property type="entry name" value="Metalloenzyme"/>
</dbReference>
<evidence type="ECO:0000313" key="5">
    <source>
        <dbReference type="Proteomes" id="UP000184120"/>
    </source>
</evidence>
<evidence type="ECO:0000259" key="2">
    <source>
        <dbReference type="Pfam" id="PF01676"/>
    </source>
</evidence>
<dbReference type="GO" id="GO:0046872">
    <property type="term" value="F:metal ion binding"/>
    <property type="evidence" value="ECO:0007669"/>
    <property type="project" value="InterPro"/>
</dbReference>
<dbReference type="Proteomes" id="UP000650994">
    <property type="component" value="Unassembled WGS sequence"/>
</dbReference>
<dbReference type="Proteomes" id="UP000184120">
    <property type="component" value="Unassembled WGS sequence"/>
</dbReference>
<evidence type="ECO:0000256" key="1">
    <source>
        <dbReference type="SAM" id="SignalP"/>
    </source>
</evidence>
<dbReference type="STRING" id="1434701.SAMN05443634_10243"/>
<reference evidence="5" key="3">
    <citation type="submission" date="2016-11" db="EMBL/GenBank/DDBJ databases">
        <authorList>
            <person name="Varghese N."/>
            <person name="Submissions S."/>
        </authorList>
    </citation>
    <scope>NUCLEOTIDE SEQUENCE [LARGE SCALE GENOMIC DNA]</scope>
    <source>
        <strain evidence="5">DSM 27989</strain>
    </source>
</reference>
<keyword evidence="6" id="KW-1185">Reference proteome</keyword>
<dbReference type="EMBL" id="BMFL01000014">
    <property type="protein sequence ID" value="GGF03966.1"/>
    <property type="molecule type" value="Genomic_DNA"/>
</dbReference>
<proteinExistence type="predicted"/>
<dbReference type="Gene3D" id="3.40.720.10">
    <property type="entry name" value="Alkaline Phosphatase, subunit A"/>
    <property type="match status" value="1"/>
</dbReference>
<reference evidence="4" key="2">
    <citation type="submission" date="2016-11" db="EMBL/GenBank/DDBJ databases">
        <authorList>
            <person name="Jaros S."/>
            <person name="Januszkiewicz K."/>
            <person name="Wedrychowicz H."/>
        </authorList>
    </citation>
    <scope>NUCLEOTIDE SEQUENCE [LARGE SCALE GENOMIC DNA]</scope>
    <source>
        <strain evidence="4">DSM 27989</strain>
    </source>
</reference>
<reference evidence="3" key="1">
    <citation type="journal article" date="2014" name="Int. J. Syst. Evol. Microbiol.">
        <title>Complete genome of a new Firmicutes species belonging to the dominant human colonic microbiota ('Ruminococcus bicirculans') reveals two chromosomes and a selective capacity to utilize plant glucans.</title>
        <authorList>
            <consortium name="NISC Comparative Sequencing Program"/>
            <person name="Wegmann U."/>
            <person name="Louis P."/>
            <person name="Goesmann A."/>
            <person name="Henrissat B."/>
            <person name="Duncan S.H."/>
            <person name="Flint H.J."/>
        </authorList>
    </citation>
    <scope>NUCLEOTIDE SEQUENCE</scope>
    <source>
        <strain evidence="3">CGMCC 1.12707</strain>
    </source>
</reference>
<name>A0A1M6TQ61_9FLAO</name>
<gene>
    <name evidence="3" type="ORF">GCM10010984_21600</name>
    <name evidence="4" type="ORF">SAMN05443634_10243</name>
</gene>
<keyword evidence="1" id="KW-0732">Signal</keyword>
<sequence length="350" mass="40575">MKKLIGLLTIISCVFSQITQAQEQKIVFITLDGWRWQELFNGIDNELANNKKYNSKIEELKTAFDAKTPEEKRAKLMPFIWNHVAKDGIILGDRNQGSLVNVHNTMHFSYPGYNETITGFADNNRINSNDKILNPNVSIFEQINQHPWYKNSVYIYGSWDVFPYIFNYERSKLPINAGYAHATNPNETEKLINKYQDETPQRWGGVRFDVFTHNFALETMKTKKPKVVYIGYGETDDFAHDGDYDHYIESAHVNDKMIKELWDYTQNDPFYKNQTTFIITTDHGRGTGDEWQHHGNKIKGADESWIIMFGNKIKPIKTKGQFYNNQLAETMSKIIGVPYKTNQSVGKSIL</sequence>
<organism evidence="4 5">
    <name type="scientific">Chishuiella changwenlii</name>
    <dbReference type="NCBI Taxonomy" id="1434701"/>
    <lineage>
        <taxon>Bacteria</taxon>
        <taxon>Pseudomonadati</taxon>
        <taxon>Bacteroidota</taxon>
        <taxon>Flavobacteriia</taxon>
        <taxon>Flavobacteriales</taxon>
        <taxon>Weeksellaceae</taxon>
        <taxon>Chishuiella</taxon>
    </lineage>
</organism>